<dbReference type="OrthoDB" id="9990458at2759"/>
<keyword evidence="1" id="KW-0812">Transmembrane</keyword>
<organism evidence="2 3">
    <name type="scientific">Phaedon cochleariae</name>
    <name type="common">Mustard beetle</name>
    <dbReference type="NCBI Taxonomy" id="80249"/>
    <lineage>
        <taxon>Eukaryota</taxon>
        <taxon>Metazoa</taxon>
        <taxon>Ecdysozoa</taxon>
        <taxon>Arthropoda</taxon>
        <taxon>Hexapoda</taxon>
        <taxon>Insecta</taxon>
        <taxon>Pterygota</taxon>
        <taxon>Neoptera</taxon>
        <taxon>Endopterygota</taxon>
        <taxon>Coleoptera</taxon>
        <taxon>Polyphaga</taxon>
        <taxon>Cucujiformia</taxon>
        <taxon>Chrysomeloidea</taxon>
        <taxon>Chrysomelidae</taxon>
        <taxon>Chrysomelinae</taxon>
        <taxon>Chrysomelini</taxon>
        <taxon>Phaedon</taxon>
    </lineage>
</organism>
<proteinExistence type="predicted"/>
<dbReference type="EMBL" id="OU896722">
    <property type="protein sequence ID" value="CAG9817618.1"/>
    <property type="molecule type" value="Genomic_DNA"/>
</dbReference>
<dbReference type="AlphaFoldDB" id="A0A9N9X205"/>
<protein>
    <submittedName>
        <fullName evidence="2">Uncharacterized protein</fullName>
    </submittedName>
</protein>
<evidence type="ECO:0000256" key="1">
    <source>
        <dbReference type="SAM" id="Phobius"/>
    </source>
</evidence>
<sequence>MGGKDGGATSLEATLGCLWVATLVLATVSAVLVGVGVATNQWLHTAEKMANPTYNGTGEKDYLRRFALLVKCQSDLSERNRSEARGFKEVTTTNRMMCD</sequence>
<dbReference type="Proteomes" id="UP001153737">
    <property type="component" value="Chromosome 16"/>
</dbReference>
<evidence type="ECO:0000313" key="3">
    <source>
        <dbReference type="Proteomes" id="UP001153737"/>
    </source>
</evidence>
<reference evidence="2" key="2">
    <citation type="submission" date="2022-10" db="EMBL/GenBank/DDBJ databases">
        <authorList>
            <consortium name="ENA_rothamsted_submissions"/>
            <consortium name="culmorum"/>
            <person name="King R."/>
        </authorList>
    </citation>
    <scope>NUCLEOTIDE SEQUENCE</scope>
</reference>
<gene>
    <name evidence="2" type="ORF">PHAECO_LOCUS5276</name>
</gene>
<name>A0A9N9X205_PHACE</name>
<keyword evidence="1" id="KW-0472">Membrane</keyword>
<accession>A0A9N9X205</accession>
<reference evidence="2" key="1">
    <citation type="submission" date="2022-01" db="EMBL/GenBank/DDBJ databases">
        <authorList>
            <person name="King R."/>
        </authorList>
    </citation>
    <scope>NUCLEOTIDE SEQUENCE</scope>
</reference>
<evidence type="ECO:0000313" key="2">
    <source>
        <dbReference type="EMBL" id="CAG9817618.1"/>
    </source>
</evidence>
<keyword evidence="3" id="KW-1185">Reference proteome</keyword>
<keyword evidence="1" id="KW-1133">Transmembrane helix</keyword>
<feature type="transmembrane region" description="Helical" evidence="1">
    <location>
        <begin position="18"/>
        <end position="39"/>
    </location>
</feature>